<name>A0ACC6T2Q5_9HYPH</name>
<organism evidence="1 2">
    <name type="scientific">Mesorhizobium australicum</name>
    <dbReference type="NCBI Taxonomy" id="536018"/>
    <lineage>
        <taxon>Bacteria</taxon>
        <taxon>Pseudomonadati</taxon>
        <taxon>Pseudomonadota</taxon>
        <taxon>Alphaproteobacteria</taxon>
        <taxon>Hyphomicrobiales</taxon>
        <taxon>Phyllobacteriaceae</taxon>
        <taxon>Mesorhizobium</taxon>
    </lineage>
</organism>
<evidence type="ECO:0000313" key="2">
    <source>
        <dbReference type="Proteomes" id="UP001480082"/>
    </source>
</evidence>
<protein>
    <submittedName>
        <fullName evidence="1">Uncharacterized protein</fullName>
    </submittedName>
</protein>
<keyword evidence="2" id="KW-1185">Reference proteome</keyword>
<dbReference type="Proteomes" id="UP001480082">
    <property type="component" value="Unassembled WGS sequence"/>
</dbReference>
<gene>
    <name evidence="1" type="ORF">NKI81_19930</name>
</gene>
<accession>A0ACC6T2Q5</accession>
<sequence>MTERPGKGWTPWKEGPVDLEIDRVWWAARSLHFAKLNVSCWFDGSDLVAIEHWGYRRPKWTMKLKPKDWQPLPEVYRIAREEEQAAALERFRAKQAVNRARVLKLTERRPTPAPAE</sequence>
<proteinExistence type="predicted"/>
<evidence type="ECO:0000313" key="1">
    <source>
        <dbReference type="EMBL" id="MER9286205.1"/>
    </source>
</evidence>
<comment type="caution">
    <text evidence="1">The sequence shown here is derived from an EMBL/GenBank/DDBJ whole genome shotgun (WGS) entry which is preliminary data.</text>
</comment>
<dbReference type="EMBL" id="JAMYRI010000011">
    <property type="protein sequence ID" value="MER9286205.1"/>
    <property type="molecule type" value="Genomic_DNA"/>
</dbReference>
<reference evidence="1 2" key="1">
    <citation type="journal article" date="2024" name="Proc. Natl. Acad. Sci. U.S.A.">
        <title>The evolutionary genomics of adaptation to stress in wild rhizobium bacteria.</title>
        <authorList>
            <person name="Kehlet-Delgado H."/>
            <person name="Montoya A.P."/>
            <person name="Jensen K.T."/>
            <person name="Wendlandt C.E."/>
            <person name="Dexheimer C."/>
            <person name="Roberts M."/>
            <person name="Torres Martinez L."/>
            <person name="Friesen M.L."/>
            <person name="Griffitts J.S."/>
            <person name="Porter S.S."/>
        </authorList>
    </citation>
    <scope>NUCLEOTIDE SEQUENCE [LARGE SCALE GENOMIC DNA]</scope>
    <source>
        <strain evidence="1 2">M0468</strain>
    </source>
</reference>